<dbReference type="AlphaFoldDB" id="A1VPL0"/>
<name>A1VPL0_POLNA</name>
<dbReference type="KEGG" id="pna:Pnap_2280"/>
<proteinExistence type="predicted"/>
<evidence type="ECO:0000313" key="1">
    <source>
        <dbReference type="EMBL" id="ABM37588.1"/>
    </source>
</evidence>
<sequence length="116" mass="12928">MSNLEKSDELILSFDPFEGDFGEQGDKVFSNKMVVARKEGPCAHCGLEIQKGERVRSQSSKFDGQLMSHRWCALCCTAMALYVPDDDDEDSEVGAEYEARSRLAEKQKAEGQPCQS</sequence>
<dbReference type="EMBL" id="CP000529">
    <property type="protein sequence ID" value="ABM37588.1"/>
    <property type="molecule type" value="Genomic_DNA"/>
</dbReference>
<reference evidence="2" key="1">
    <citation type="journal article" date="2009" name="Environ. Microbiol.">
        <title>The genome of Polaromonas naphthalenivorans strain CJ2, isolated from coal tar-contaminated sediment, reveals physiological and metabolic versatility and evolution through extensive horizontal gene transfer.</title>
        <authorList>
            <person name="Yagi J.M."/>
            <person name="Sims D."/>
            <person name="Brettin T."/>
            <person name="Bruce D."/>
            <person name="Madsen E.L."/>
        </authorList>
    </citation>
    <scope>NUCLEOTIDE SEQUENCE [LARGE SCALE GENOMIC DNA]</scope>
    <source>
        <strain evidence="2">CJ2</strain>
    </source>
</reference>
<accession>A1VPL0</accession>
<dbReference type="HOGENOM" id="CLU_159331_0_0_4"/>
<evidence type="ECO:0000313" key="2">
    <source>
        <dbReference type="Proteomes" id="UP000000644"/>
    </source>
</evidence>
<keyword evidence="2" id="KW-1185">Reference proteome</keyword>
<organism evidence="1 2">
    <name type="scientific">Polaromonas naphthalenivorans (strain CJ2)</name>
    <dbReference type="NCBI Taxonomy" id="365044"/>
    <lineage>
        <taxon>Bacteria</taxon>
        <taxon>Pseudomonadati</taxon>
        <taxon>Pseudomonadota</taxon>
        <taxon>Betaproteobacteria</taxon>
        <taxon>Burkholderiales</taxon>
        <taxon>Comamonadaceae</taxon>
        <taxon>Polaromonas</taxon>
    </lineage>
</organism>
<dbReference type="eggNOG" id="ENOG502ZJZ6">
    <property type="taxonomic scope" value="Bacteria"/>
</dbReference>
<dbReference type="OrthoDB" id="7306432at2"/>
<protein>
    <submittedName>
        <fullName evidence="1">Uncharacterized protein</fullName>
    </submittedName>
</protein>
<dbReference type="RefSeq" id="WP_011801666.1">
    <property type="nucleotide sequence ID" value="NC_008781.1"/>
</dbReference>
<dbReference type="STRING" id="365044.Pnap_2280"/>
<gene>
    <name evidence="1" type="ordered locus">Pnap_2280</name>
</gene>
<dbReference type="Proteomes" id="UP000000644">
    <property type="component" value="Chromosome"/>
</dbReference>